<protein>
    <recommendedName>
        <fullName evidence="4">Peptidase S1 domain-containing protein</fullName>
    </recommendedName>
</protein>
<feature type="signal peptide" evidence="1">
    <location>
        <begin position="1"/>
        <end position="35"/>
    </location>
</feature>
<evidence type="ECO:0000313" key="2">
    <source>
        <dbReference type="EMBL" id="MBB6472009.1"/>
    </source>
</evidence>
<name>A0A7X0M6H6_9ACTN</name>
<evidence type="ECO:0000313" key="3">
    <source>
        <dbReference type="Proteomes" id="UP000555564"/>
    </source>
</evidence>
<dbReference type="AlphaFoldDB" id="A0A7X0M6H6"/>
<evidence type="ECO:0008006" key="4">
    <source>
        <dbReference type="Google" id="ProtNLM"/>
    </source>
</evidence>
<dbReference type="Proteomes" id="UP000555564">
    <property type="component" value="Unassembled WGS sequence"/>
</dbReference>
<dbReference type="GO" id="GO:0006508">
    <property type="term" value="P:proteolysis"/>
    <property type="evidence" value="ECO:0007669"/>
    <property type="project" value="InterPro"/>
</dbReference>
<dbReference type="InterPro" id="IPR033116">
    <property type="entry name" value="TRYPSIN_SER"/>
</dbReference>
<dbReference type="GO" id="GO:0004252">
    <property type="term" value="F:serine-type endopeptidase activity"/>
    <property type="evidence" value="ECO:0007669"/>
    <property type="project" value="InterPro"/>
</dbReference>
<dbReference type="InterPro" id="IPR018114">
    <property type="entry name" value="TRYPSIN_HIS"/>
</dbReference>
<proteinExistence type="predicted"/>
<feature type="chain" id="PRO_5031206451" description="Peptidase S1 domain-containing protein" evidence="1">
    <location>
        <begin position="36"/>
        <end position="404"/>
    </location>
</feature>
<comment type="caution">
    <text evidence="2">The sequence shown here is derived from an EMBL/GenBank/DDBJ whole genome shotgun (WGS) entry which is preliminary data.</text>
</comment>
<keyword evidence="1" id="KW-0732">Signal</keyword>
<dbReference type="InterPro" id="IPR009003">
    <property type="entry name" value="Peptidase_S1_PA"/>
</dbReference>
<evidence type="ECO:0000256" key="1">
    <source>
        <dbReference type="SAM" id="SignalP"/>
    </source>
</evidence>
<dbReference type="EMBL" id="JACHIU010000001">
    <property type="protein sequence ID" value="MBB6472009.1"/>
    <property type="molecule type" value="Genomic_DNA"/>
</dbReference>
<accession>A0A7X0M6H6</accession>
<dbReference type="PROSITE" id="PS00135">
    <property type="entry name" value="TRYPSIN_SER"/>
    <property type="match status" value="1"/>
</dbReference>
<dbReference type="PROSITE" id="PS51318">
    <property type="entry name" value="TAT"/>
    <property type="match status" value="1"/>
</dbReference>
<reference evidence="2 3" key="1">
    <citation type="submission" date="2020-08" db="EMBL/GenBank/DDBJ databases">
        <title>Sequencing the genomes of 1000 actinobacteria strains.</title>
        <authorList>
            <person name="Klenk H.-P."/>
        </authorList>
    </citation>
    <scope>NUCLEOTIDE SEQUENCE [LARGE SCALE GENOMIC DNA]</scope>
    <source>
        <strain evidence="2 3">DSM 44936</strain>
    </source>
</reference>
<dbReference type="Gene3D" id="2.40.10.10">
    <property type="entry name" value="Trypsin-like serine proteases"/>
    <property type="match status" value="2"/>
</dbReference>
<dbReference type="SUPFAM" id="SSF50494">
    <property type="entry name" value="Trypsin-like serine proteases"/>
    <property type="match status" value="1"/>
</dbReference>
<sequence length="404" mass="42518">MTERTAGRADRARRSLLVLLAAVTAASLTSGTASAGPKPVPAPSTSVDDGTLAAMEAQQPLTEAADLIRWSVERTKAGGYAGIELGDGEVVVWWKGTLPAAVQEAVTEARRGARVRVAPAVHSRAELEKAARRVADYVRTHPRSPYHSVIIAHDGSGLVVKAEQAGLPPAPLPADARPPAEISVSVVPQERPRLAGRLNDTAPFWGGGRINNNDNNSICTAGFPVIRWDSAFMLTAGHCGRPGGSWNNGDDSRFVGTGAYEHVSHDLLLIAAPVHGRIWDGGVGVGEFTKRLLGWGWVSTGERLCASGSVTGARCGFVVNGDTYAMCARDVYGNSECYYDLIAADHDQWASAGTAGDSGGPVFGLWGSDGVIAKGTITATIGRTLVFQDFGTAWLDFNIETFNG</sequence>
<gene>
    <name evidence="2" type="ORF">BJ992_001440</name>
</gene>
<organism evidence="2 3">
    <name type="scientific">Sphaerisporangium rubeum</name>
    <dbReference type="NCBI Taxonomy" id="321317"/>
    <lineage>
        <taxon>Bacteria</taxon>
        <taxon>Bacillati</taxon>
        <taxon>Actinomycetota</taxon>
        <taxon>Actinomycetes</taxon>
        <taxon>Streptosporangiales</taxon>
        <taxon>Streptosporangiaceae</taxon>
        <taxon>Sphaerisporangium</taxon>
    </lineage>
</organism>
<dbReference type="RefSeq" id="WP_184979138.1">
    <property type="nucleotide sequence ID" value="NZ_BAAALO010000099.1"/>
</dbReference>
<keyword evidence="3" id="KW-1185">Reference proteome</keyword>
<dbReference type="InterPro" id="IPR043504">
    <property type="entry name" value="Peptidase_S1_PA_chymotrypsin"/>
</dbReference>
<dbReference type="InterPro" id="IPR006311">
    <property type="entry name" value="TAT_signal"/>
</dbReference>
<dbReference type="PROSITE" id="PS00134">
    <property type="entry name" value="TRYPSIN_HIS"/>
    <property type="match status" value="1"/>
</dbReference>